<organism evidence="2">
    <name type="scientific">mine drainage metagenome</name>
    <dbReference type="NCBI Taxonomy" id="410659"/>
    <lineage>
        <taxon>unclassified sequences</taxon>
        <taxon>metagenomes</taxon>
        <taxon>ecological metagenomes</taxon>
    </lineage>
</organism>
<name>E6PED4_9ZZZZ</name>
<evidence type="ECO:0000256" key="1">
    <source>
        <dbReference type="SAM" id="MobiDB-lite"/>
    </source>
</evidence>
<feature type="region of interest" description="Disordered" evidence="1">
    <location>
        <begin position="237"/>
        <end position="257"/>
    </location>
</feature>
<evidence type="ECO:0000313" key="2">
    <source>
        <dbReference type="EMBL" id="CBH74819.1"/>
    </source>
</evidence>
<dbReference type="EMBL" id="CABL01000004">
    <property type="protein sequence ID" value="CBH74819.1"/>
    <property type="molecule type" value="Genomic_DNA"/>
</dbReference>
<comment type="caution">
    <text evidence="2">The sequence shown here is derived from an EMBL/GenBank/DDBJ whole genome shotgun (WGS) entry which is preliminary data.</text>
</comment>
<protein>
    <submittedName>
        <fullName evidence="2">Uncharacterized protein</fullName>
    </submittedName>
</protein>
<sequence length="299" mass="33023">MHLERTLPPQGRSVPEPLATMPPCIRLGPAAATVYRGPRRTGSRRISIDAMMLRSDLLRNIAVDVAYAGSSARIALNRVVVEPGFMPTSAIMTAGTYDPRTNTIGWFPGYIDYGVDHEGQSAVQMLFHEFDHAWYSETTASVAAVSPTMSAVIGAVTYRWTLYWHVRGAYHLNPVGWNGYQHMLIHDDLVADFGSDKTGALGEALEGADDPPAYPREIARRFAETRPWFPAASLIQKGRPATPPVREESSCFQRAGGPSIRRENLRLQLPPVDGTIGAAPRARGFRRAVAQKARWRSER</sequence>
<gene>
    <name evidence="2" type="ORF">CARN1_0353</name>
</gene>
<proteinExistence type="predicted"/>
<reference evidence="2" key="1">
    <citation type="submission" date="2009-10" db="EMBL/GenBank/DDBJ databases">
        <title>Diversity of trophic interactions inside an arsenic-rich microbial ecosystem.</title>
        <authorList>
            <person name="Bertin P.N."/>
            <person name="Heinrich-Salmeron A."/>
            <person name="Pelletier E."/>
            <person name="Goulhen-Chollet F."/>
            <person name="Arsene-Ploetze F."/>
            <person name="Gallien S."/>
            <person name="Calteau A."/>
            <person name="Vallenet D."/>
            <person name="Casiot C."/>
            <person name="Chane-Woon-Ming B."/>
            <person name="Giloteaux L."/>
            <person name="Barakat M."/>
            <person name="Bonnefoy V."/>
            <person name="Bruneel O."/>
            <person name="Chandler M."/>
            <person name="Cleiss J."/>
            <person name="Duran R."/>
            <person name="Elbaz-Poulichet F."/>
            <person name="Fonknechten N."/>
            <person name="Lauga B."/>
            <person name="Mornico D."/>
            <person name="Ortet P."/>
            <person name="Schaeffer C."/>
            <person name="Siguier P."/>
            <person name="Alexander Thil Smith A."/>
            <person name="Van Dorsselaer A."/>
            <person name="Weissenbach J."/>
            <person name="Medigue C."/>
            <person name="Le Paslier D."/>
        </authorList>
    </citation>
    <scope>NUCLEOTIDE SEQUENCE</scope>
</reference>
<accession>E6PED4</accession>
<dbReference type="AlphaFoldDB" id="E6PED4"/>